<name>A0A7I9XLB7_9MYCO</name>
<evidence type="ECO:0000313" key="3">
    <source>
        <dbReference type="Proteomes" id="UP000465263"/>
    </source>
</evidence>
<reference evidence="2 3" key="1">
    <citation type="journal article" date="2019" name="Emerg. Microbes Infect.">
        <title>Comprehensive subspecies identification of 175 nontuberculous mycobacteria species based on 7547 genomic profiles.</title>
        <authorList>
            <person name="Matsumoto Y."/>
            <person name="Kinjo T."/>
            <person name="Motooka D."/>
            <person name="Nabeya D."/>
            <person name="Jung N."/>
            <person name="Uechi K."/>
            <person name="Horii T."/>
            <person name="Iida T."/>
            <person name="Fujita J."/>
            <person name="Nakamura S."/>
        </authorList>
    </citation>
    <scope>NUCLEOTIDE SEQUENCE [LARGE SCALE GENOMIC DNA]</scope>
    <source>
        <strain evidence="2 3">JCM 16017</strain>
    </source>
</reference>
<dbReference type="Proteomes" id="UP000465263">
    <property type="component" value="Unassembled WGS sequence"/>
</dbReference>
<evidence type="ECO:0000313" key="2">
    <source>
        <dbReference type="EMBL" id="GFG70763.1"/>
    </source>
</evidence>
<organism evidence="2 3">
    <name type="scientific">Mycolicibacter senuensis</name>
    <dbReference type="NCBI Taxonomy" id="386913"/>
    <lineage>
        <taxon>Bacteria</taxon>
        <taxon>Bacillati</taxon>
        <taxon>Actinomycetota</taxon>
        <taxon>Actinomycetes</taxon>
        <taxon>Mycobacteriales</taxon>
        <taxon>Mycobacteriaceae</taxon>
        <taxon>Mycolicibacter</taxon>
    </lineage>
</organism>
<evidence type="ECO:0000256" key="1">
    <source>
        <dbReference type="SAM" id="Phobius"/>
    </source>
</evidence>
<comment type="caution">
    <text evidence="2">The sequence shown here is derived from an EMBL/GenBank/DDBJ whole genome shotgun (WGS) entry which is preliminary data.</text>
</comment>
<sequence>MTSPEPSWLRGISRLLDYRLSITVGKLLETALWLGLVYVIIGVVCLFLRPDGVEILQTRAEDQFGIPPNSLYEVATVAGVLLWPLMMLLPANPCGG</sequence>
<feature type="transmembrane region" description="Helical" evidence="1">
    <location>
        <begin position="30"/>
        <end position="49"/>
    </location>
</feature>
<dbReference type="RefSeq" id="WP_085088455.1">
    <property type="nucleotide sequence ID" value="NZ_BLKV01000001.1"/>
</dbReference>
<dbReference type="AlphaFoldDB" id="A0A7I9XLB7"/>
<dbReference type="EMBL" id="BLKV01000001">
    <property type="protein sequence ID" value="GFG70763.1"/>
    <property type="molecule type" value="Genomic_DNA"/>
</dbReference>
<keyword evidence="3" id="KW-1185">Reference proteome</keyword>
<gene>
    <name evidence="2" type="ORF">MSEN_24830</name>
</gene>
<protein>
    <submittedName>
        <fullName evidence="2">Uncharacterized protein</fullName>
    </submittedName>
</protein>
<accession>A0A7I9XLB7</accession>
<feature type="transmembrane region" description="Helical" evidence="1">
    <location>
        <begin position="70"/>
        <end position="89"/>
    </location>
</feature>
<keyword evidence="1" id="KW-0812">Transmembrane</keyword>
<keyword evidence="1" id="KW-0472">Membrane</keyword>
<dbReference type="OrthoDB" id="4762628at2"/>
<proteinExistence type="predicted"/>
<keyword evidence="1" id="KW-1133">Transmembrane helix</keyword>